<keyword evidence="2" id="KW-0378">Hydrolase</keyword>
<protein>
    <submittedName>
        <fullName evidence="2">Soluble epoxide hydrolase</fullName>
        <ecNumber evidence="2">3.3.2.10</ecNumber>
    </submittedName>
</protein>
<gene>
    <name evidence="2" type="ORF">AOLFYP35_00457</name>
</gene>
<dbReference type="PANTHER" id="PTHR43798:SF33">
    <property type="entry name" value="HYDROLASE, PUTATIVE (AFU_ORTHOLOGUE AFUA_2G14860)-RELATED"/>
    <property type="match status" value="1"/>
</dbReference>
<dbReference type="GO" id="GO:0016020">
    <property type="term" value="C:membrane"/>
    <property type="evidence" value="ECO:0007669"/>
    <property type="project" value="TreeGrafter"/>
</dbReference>
<dbReference type="GO" id="GO:0046464">
    <property type="term" value="P:acylglycerol catabolic process"/>
    <property type="evidence" value="ECO:0007669"/>
    <property type="project" value="TreeGrafter"/>
</dbReference>
<dbReference type="GO" id="GO:0047372">
    <property type="term" value="F:monoacylglycerol lipase activity"/>
    <property type="evidence" value="ECO:0007669"/>
    <property type="project" value="TreeGrafter"/>
</dbReference>
<evidence type="ECO:0000313" key="2">
    <source>
        <dbReference type="EMBL" id="VYS82683.1"/>
    </source>
</evidence>
<dbReference type="InterPro" id="IPR029058">
    <property type="entry name" value="AB_hydrolase_fold"/>
</dbReference>
<sequence>MKPEVSRAVLEAPGPWVHRRISASGASFHVADAGPEDASFAVILLHSFPMTWWTWREIIPAFTQAGIRTIAMDLRGFGTSDLAPGEVELTQLATDVAGVASALGISSYTVVGNGMGGVVAWMLGALKPAGLQAIVPVCAPHPLGLHFLRGLSSRGRGRWFSTLLSRRPRVTFFSSRSAWIDRSISQWAAPFNREEMLENAEVYREALSRHIAVRSAWESLRATFRPSFSSKNVLTRSVTVPVLSIQARDDGLWSHVDFADDVQATSGEFTMRAIGECGHFPQEENPQALIQAILPFVKESADFTAESQL</sequence>
<dbReference type="InterPro" id="IPR000639">
    <property type="entry name" value="Epox_hydrolase-like"/>
</dbReference>
<dbReference type="GO" id="GO:0004301">
    <property type="term" value="F:epoxide hydrolase activity"/>
    <property type="evidence" value="ECO:0007669"/>
    <property type="project" value="UniProtKB-EC"/>
</dbReference>
<evidence type="ECO:0000259" key="1">
    <source>
        <dbReference type="Pfam" id="PF00561"/>
    </source>
</evidence>
<name>A0A6N2RMT9_9ACTO</name>
<dbReference type="PANTHER" id="PTHR43798">
    <property type="entry name" value="MONOACYLGLYCEROL LIPASE"/>
    <property type="match status" value="1"/>
</dbReference>
<dbReference type="PRINTS" id="PR00111">
    <property type="entry name" value="ABHYDROLASE"/>
</dbReference>
<dbReference type="EMBL" id="CACRSM010000002">
    <property type="protein sequence ID" value="VYS82683.1"/>
    <property type="molecule type" value="Genomic_DNA"/>
</dbReference>
<dbReference type="Pfam" id="PF00561">
    <property type="entry name" value="Abhydrolase_1"/>
    <property type="match status" value="1"/>
</dbReference>
<dbReference type="SUPFAM" id="SSF53474">
    <property type="entry name" value="alpha/beta-Hydrolases"/>
    <property type="match status" value="1"/>
</dbReference>
<dbReference type="EC" id="3.3.2.10" evidence="2"/>
<dbReference type="InterPro" id="IPR050266">
    <property type="entry name" value="AB_hydrolase_sf"/>
</dbReference>
<feature type="domain" description="AB hydrolase-1" evidence="1">
    <location>
        <begin position="41"/>
        <end position="286"/>
    </location>
</feature>
<proteinExistence type="predicted"/>
<reference evidence="2" key="1">
    <citation type="submission" date="2019-11" db="EMBL/GenBank/DDBJ databases">
        <authorList>
            <person name="Feng L."/>
        </authorList>
    </citation>
    <scope>NUCLEOTIDE SEQUENCE</scope>
    <source>
        <strain evidence="2">AodontolyticusLFYP35</strain>
    </source>
</reference>
<dbReference type="PRINTS" id="PR00412">
    <property type="entry name" value="EPOXHYDRLASE"/>
</dbReference>
<accession>A0A6N2RMT9</accession>
<dbReference type="AlphaFoldDB" id="A0A6N2RMT9"/>
<dbReference type="InterPro" id="IPR000073">
    <property type="entry name" value="AB_hydrolase_1"/>
</dbReference>
<organism evidence="2">
    <name type="scientific">Schaalia odontolytica</name>
    <dbReference type="NCBI Taxonomy" id="1660"/>
    <lineage>
        <taxon>Bacteria</taxon>
        <taxon>Bacillati</taxon>
        <taxon>Actinomycetota</taxon>
        <taxon>Actinomycetes</taxon>
        <taxon>Actinomycetales</taxon>
        <taxon>Actinomycetaceae</taxon>
        <taxon>Schaalia</taxon>
    </lineage>
</organism>
<dbReference type="Gene3D" id="3.40.50.1820">
    <property type="entry name" value="alpha/beta hydrolase"/>
    <property type="match status" value="1"/>
</dbReference>